<dbReference type="Gene3D" id="3.40.50.150">
    <property type="entry name" value="Vaccinia Virus protein VP39"/>
    <property type="match status" value="1"/>
</dbReference>
<dbReference type="SUPFAM" id="SSF53335">
    <property type="entry name" value="S-adenosyl-L-methionine-dependent methyltransferases"/>
    <property type="match status" value="1"/>
</dbReference>
<comment type="caution">
    <text evidence="1">The sequence shown here is derived from an EMBL/GenBank/DDBJ whole genome shotgun (WGS) entry which is preliminary data.</text>
</comment>
<dbReference type="RefSeq" id="WP_202957948.1">
    <property type="nucleotide sequence ID" value="NZ_JAPCID010000015.1"/>
</dbReference>
<proteinExistence type="predicted"/>
<dbReference type="GO" id="GO:0032259">
    <property type="term" value="P:methylation"/>
    <property type="evidence" value="ECO:0007669"/>
    <property type="project" value="UniProtKB-KW"/>
</dbReference>
<keyword evidence="2" id="KW-1185">Reference proteome</keyword>
<protein>
    <submittedName>
        <fullName evidence="1">Class I SAM-dependent methyltransferase</fullName>
    </submittedName>
</protein>
<dbReference type="InterPro" id="IPR029063">
    <property type="entry name" value="SAM-dependent_MTases_sf"/>
</dbReference>
<evidence type="ECO:0000313" key="1">
    <source>
        <dbReference type="EMBL" id="MDA0138294.1"/>
    </source>
</evidence>
<dbReference type="GO" id="GO:0008168">
    <property type="term" value="F:methyltransferase activity"/>
    <property type="evidence" value="ECO:0007669"/>
    <property type="project" value="UniProtKB-KW"/>
</dbReference>
<keyword evidence="1" id="KW-0808">Transferase</keyword>
<keyword evidence="1" id="KW-0489">Methyltransferase</keyword>
<name>A0ABT4RIC2_9ACTN</name>
<dbReference type="EMBL" id="JAPCID010000015">
    <property type="protein sequence ID" value="MDA0138294.1"/>
    <property type="molecule type" value="Genomic_DNA"/>
</dbReference>
<organism evidence="1 2">
    <name type="scientific">Solirubrobacter deserti</name>
    <dbReference type="NCBI Taxonomy" id="2282478"/>
    <lineage>
        <taxon>Bacteria</taxon>
        <taxon>Bacillati</taxon>
        <taxon>Actinomycetota</taxon>
        <taxon>Thermoleophilia</taxon>
        <taxon>Solirubrobacterales</taxon>
        <taxon>Solirubrobacteraceae</taxon>
        <taxon>Solirubrobacter</taxon>
    </lineage>
</organism>
<evidence type="ECO:0000313" key="2">
    <source>
        <dbReference type="Proteomes" id="UP001147700"/>
    </source>
</evidence>
<sequence>MSAHADPNPALTVGVDAAGLRFLLTATGVDLARTLTIGRQQLFLEQDALEAAFRDHGRPLAAHDARELLAGDRWAEPLFERLGAGSVSSLDASDYEGATIVADLNRPVDTLDAQFSCVFDGGTLEHVFEFPTALRSCMRMVAQGGHLITISPFDHYAGHGFYQLGPEVPFRAFTRENGYELERVLVSEGAERWWELSDPLEVGRRPVLPRRRPMLIYAQARRVDLTEPLRIPPQESDYAALWAGRSVSPAPRPSLVDRMLGRAPRDPAFMRRVRL</sequence>
<dbReference type="Proteomes" id="UP001147700">
    <property type="component" value="Unassembled WGS sequence"/>
</dbReference>
<gene>
    <name evidence="1" type="ORF">OJ962_12375</name>
</gene>
<reference evidence="1" key="1">
    <citation type="submission" date="2022-10" db="EMBL/GenBank/DDBJ databases">
        <title>The WGS of Solirubrobacter sp. CPCC 204708.</title>
        <authorList>
            <person name="Jiang Z."/>
        </authorList>
    </citation>
    <scope>NUCLEOTIDE SEQUENCE</scope>
    <source>
        <strain evidence="1">CPCC 204708</strain>
    </source>
</reference>
<accession>A0ABT4RIC2</accession>